<keyword evidence="3" id="KW-0812">Transmembrane</keyword>
<evidence type="ECO:0000256" key="1">
    <source>
        <dbReference type="ARBA" id="ARBA00004141"/>
    </source>
</evidence>
<evidence type="ECO:0000256" key="2">
    <source>
        <dbReference type="ARBA" id="ARBA00007262"/>
    </source>
</evidence>
<sequence length="141" mass="13652">MSSANSRIWNFIYYIKPQQSKVEVVEKIMVNNAGTICAAGGAACAIPATGAAITALGFAGSGITGGSVAAGMMSSAAIANGGGVAAGSVVALLQSVGVLGVTSLGVLPVVGIGVAGAGIATGCYYGGKVLYNTIKQPKSKL</sequence>
<keyword evidence="4" id="KW-1133">Transmembrane helix</keyword>
<dbReference type="InterPro" id="IPR009311">
    <property type="entry name" value="IFI6/IFI27-like"/>
</dbReference>
<evidence type="ECO:0000313" key="8">
    <source>
        <dbReference type="EMBL" id="CAF4023998.1"/>
    </source>
</evidence>
<dbReference type="Proteomes" id="UP000663829">
    <property type="component" value="Unassembled WGS sequence"/>
</dbReference>
<protein>
    <submittedName>
        <fullName evidence="7">Uncharacterized protein</fullName>
    </submittedName>
</protein>
<dbReference type="EMBL" id="CAJOBA010036496">
    <property type="protein sequence ID" value="CAF4023998.1"/>
    <property type="molecule type" value="Genomic_DNA"/>
</dbReference>
<dbReference type="PANTHER" id="PTHR16932">
    <property type="entry name" value="INTERFERON ALPHA-INDUCIBLE PROTEIN 27"/>
    <property type="match status" value="1"/>
</dbReference>
<dbReference type="AlphaFoldDB" id="A0A815VSR2"/>
<keyword evidence="5" id="KW-0472">Membrane</keyword>
<dbReference type="PANTHER" id="PTHR16932:SF18">
    <property type="entry name" value="INTERFERON, ALPHA-INDUCIBLE PROTEIN 27-LIKE 2"/>
    <property type="match status" value="1"/>
</dbReference>
<dbReference type="EMBL" id="CAJNOQ010025139">
    <property type="protein sequence ID" value="CAF1534342.1"/>
    <property type="molecule type" value="Genomic_DNA"/>
</dbReference>
<reference evidence="7" key="1">
    <citation type="submission" date="2021-02" db="EMBL/GenBank/DDBJ databases">
        <authorList>
            <person name="Nowell W R."/>
        </authorList>
    </citation>
    <scope>NUCLEOTIDE SEQUENCE</scope>
</reference>
<dbReference type="Proteomes" id="UP000677228">
    <property type="component" value="Unassembled WGS sequence"/>
</dbReference>
<dbReference type="Proteomes" id="UP000682733">
    <property type="component" value="Unassembled WGS sequence"/>
</dbReference>
<dbReference type="EMBL" id="CAJNOK010014961">
    <property type="protein sequence ID" value="CAF1215468.1"/>
    <property type="molecule type" value="Genomic_DNA"/>
</dbReference>
<evidence type="ECO:0000256" key="3">
    <source>
        <dbReference type="ARBA" id="ARBA00022692"/>
    </source>
</evidence>
<dbReference type="Pfam" id="PF06140">
    <property type="entry name" value="Ifi-6-16"/>
    <property type="match status" value="1"/>
</dbReference>
<dbReference type="EMBL" id="CAJOBC010090740">
    <property type="protein sequence ID" value="CAF4394025.1"/>
    <property type="molecule type" value="Genomic_DNA"/>
</dbReference>
<evidence type="ECO:0000313" key="10">
    <source>
        <dbReference type="Proteomes" id="UP000663829"/>
    </source>
</evidence>
<comment type="subcellular location">
    <subcellularLocation>
        <location evidence="1">Membrane</location>
        <topology evidence="1">Multi-pass membrane protein</topology>
    </subcellularLocation>
</comment>
<dbReference type="GO" id="GO:0031966">
    <property type="term" value="C:mitochondrial membrane"/>
    <property type="evidence" value="ECO:0007669"/>
    <property type="project" value="TreeGrafter"/>
</dbReference>
<keyword evidence="10" id="KW-1185">Reference proteome</keyword>
<evidence type="ECO:0000313" key="6">
    <source>
        <dbReference type="EMBL" id="CAF1215468.1"/>
    </source>
</evidence>
<comment type="similarity">
    <text evidence="2">Belongs to the IFI6/IFI27 family.</text>
</comment>
<evidence type="ECO:0000313" key="9">
    <source>
        <dbReference type="EMBL" id="CAF4394025.1"/>
    </source>
</evidence>
<dbReference type="GO" id="GO:0001836">
    <property type="term" value="P:release of cytochrome c from mitochondria"/>
    <property type="evidence" value="ECO:0007669"/>
    <property type="project" value="TreeGrafter"/>
</dbReference>
<gene>
    <name evidence="7" type="ORF">GPM918_LOCUS38239</name>
    <name evidence="6" type="ORF">OVA965_LOCUS24658</name>
    <name evidence="9" type="ORF">SRO942_LOCUS39052</name>
    <name evidence="8" type="ORF">TMI583_LOCUS25378</name>
</gene>
<dbReference type="GO" id="GO:0097193">
    <property type="term" value="P:intrinsic apoptotic signaling pathway"/>
    <property type="evidence" value="ECO:0007669"/>
    <property type="project" value="TreeGrafter"/>
</dbReference>
<name>A0A815VSR2_9BILA</name>
<dbReference type="InterPro" id="IPR038213">
    <property type="entry name" value="IFI6/IFI27-like_sf"/>
</dbReference>
<dbReference type="Proteomes" id="UP000681722">
    <property type="component" value="Unassembled WGS sequence"/>
</dbReference>
<organism evidence="7 10">
    <name type="scientific">Didymodactylos carnosus</name>
    <dbReference type="NCBI Taxonomy" id="1234261"/>
    <lineage>
        <taxon>Eukaryota</taxon>
        <taxon>Metazoa</taxon>
        <taxon>Spiralia</taxon>
        <taxon>Gnathifera</taxon>
        <taxon>Rotifera</taxon>
        <taxon>Eurotatoria</taxon>
        <taxon>Bdelloidea</taxon>
        <taxon>Philodinida</taxon>
        <taxon>Philodinidae</taxon>
        <taxon>Didymodactylos</taxon>
    </lineage>
</organism>
<accession>A0A815VSR2</accession>
<evidence type="ECO:0000256" key="4">
    <source>
        <dbReference type="ARBA" id="ARBA00022989"/>
    </source>
</evidence>
<proteinExistence type="inferred from homology"/>
<dbReference type="Gene3D" id="6.10.110.10">
    <property type="match status" value="1"/>
</dbReference>
<evidence type="ECO:0000313" key="7">
    <source>
        <dbReference type="EMBL" id="CAF1534342.1"/>
    </source>
</evidence>
<evidence type="ECO:0000256" key="5">
    <source>
        <dbReference type="ARBA" id="ARBA00023136"/>
    </source>
</evidence>
<comment type="caution">
    <text evidence="7">The sequence shown here is derived from an EMBL/GenBank/DDBJ whole genome shotgun (WGS) entry which is preliminary data.</text>
</comment>